<feature type="signal peptide" evidence="1">
    <location>
        <begin position="1"/>
        <end position="21"/>
    </location>
</feature>
<dbReference type="Proteomes" id="UP000298663">
    <property type="component" value="Unassembled WGS sequence"/>
</dbReference>
<dbReference type="EMBL" id="AZBU02000003">
    <property type="protein sequence ID" value="TKR88844.1"/>
    <property type="molecule type" value="Genomic_DNA"/>
</dbReference>
<comment type="caution">
    <text evidence="2">The sequence shown here is derived from an EMBL/GenBank/DDBJ whole genome shotgun (WGS) entry which is preliminary data.</text>
</comment>
<evidence type="ECO:0008006" key="4">
    <source>
        <dbReference type="Google" id="ProtNLM"/>
    </source>
</evidence>
<feature type="chain" id="PRO_5020766287" description="Nematode cuticle collagen N-terminal domain-containing protein" evidence="1">
    <location>
        <begin position="22"/>
        <end position="75"/>
    </location>
</feature>
<sequence>MLSSSVLVLTLMAVLIVNVVSTAIKAPIVLKPLKNISEDFCFPAACFGECPETHPVLRMRALISLFCQCCKDELK</sequence>
<protein>
    <recommendedName>
        <fullName evidence="4">Nematode cuticle collagen N-terminal domain-containing protein</fullName>
    </recommendedName>
</protein>
<evidence type="ECO:0000313" key="3">
    <source>
        <dbReference type="Proteomes" id="UP000298663"/>
    </source>
</evidence>
<gene>
    <name evidence="2" type="ORF">L596_013025</name>
</gene>
<evidence type="ECO:0000313" key="2">
    <source>
        <dbReference type="EMBL" id="TKR88844.1"/>
    </source>
</evidence>
<organism evidence="2 3">
    <name type="scientific">Steinernema carpocapsae</name>
    <name type="common">Entomopathogenic nematode</name>
    <dbReference type="NCBI Taxonomy" id="34508"/>
    <lineage>
        <taxon>Eukaryota</taxon>
        <taxon>Metazoa</taxon>
        <taxon>Ecdysozoa</taxon>
        <taxon>Nematoda</taxon>
        <taxon>Chromadorea</taxon>
        <taxon>Rhabditida</taxon>
        <taxon>Tylenchina</taxon>
        <taxon>Panagrolaimomorpha</taxon>
        <taxon>Strongyloidoidea</taxon>
        <taxon>Steinernematidae</taxon>
        <taxon>Steinernema</taxon>
    </lineage>
</organism>
<evidence type="ECO:0000256" key="1">
    <source>
        <dbReference type="SAM" id="SignalP"/>
    </source>
</evidence>
<proteinExistence type="predicted"/>
<keyword evidence="3" id="KW-1185">Reference proteome</keyword>
<name>A0A4U5NZT8_STECR</name>
<reference evidence="2 3" key="1">
    <citation type="journal article" date="2015" name="Genome Biol.">
        <title>Comparative genomics of Steinernema reveals deeply conserved gene regulatory networks.</title>
        <authorList>
            <person name="Dillman A.R."/>
            <person name="Macchietto M."/>
            <person name="Porter C.F."/>
            <person name="Rogers A."/>
            <person name="Williams B."/>
            <person name="Antoshechkin I."/>
            <person name="Lee M.M."/>
            <person name="Goodwin Z."/>
            <person name="Lu X."/>
            <person name="Lewis E.E."/>
            <person name="Goodrich-Blair H."/>
            <person name="Stock S.P."/>
            <person name="Adams B.J."/>
            <person name="Sternberg P.W."/>
            <person name="Mortazavi A."/>
        </authorList>
    </citation>
    <scope>NUCLEOTIDE SEQUENCE [LARGE SCALE GENOMIC DNA]</scope>
    <source>
        <strain evidence="2 3">ALL</strain>
    </source>
</reference>
<accession>A0A4U5NZT8</accession>
<dbReference type="AlphaFoldDB" id="A0A4U5NZT8"/>
<dbReference type="OrthoDB" id="10427597at2759"/>
<reference evidence="2 3" key="2">
    <citation type="journal article" date="2019" name="G3 (Bethesda)">
        <title>Hybrid Assembly of the Genome of the Entomopathogenic Nematode Steinernema carpocapsae Identifies the X-Chromosome.</title>
        <authorList>
            <person name="Serra L."/>
            <person name="Macchietto M."/>
            <person name="Macias-Munoz A."/>
            <person name="McGill C.J."/>
            <person name="Rodriguez I.M."/>
            <person name="Rodriguez B."/>
            <person name="Murad R."/>
            <person name="Mortazavi A."/>
        </authorList>
    </citation>
    <scope>NUCLEOTIDE SEQUENCE [LARGE SCALE GENOMIC DNA]</scope>
    <source>
        <strain evidence="2 3">ALL</strain>
    </source>
</reference>
<keyword evidence="1" id="KW-0732">Signal</keyword>